<sequence>MRLSVDKSLPIEHGIMPLVYEMTALNIFTLFWSCEGHNDSEGELIRQPEIWFYSELSLYARFLGAVTNALYAKGKITFYWHVSILTFSSPITAYRIHPDLIL</sequence>
<evidence type="ECO:0000313" key="1">
    <source>
        <dbReference type="EMBL" id="ODN41797.1"/>
    </source>
</evidence>
<reference evidence="1 2" key="1">
    <citation type="submission" date="2016-08" db="EMBL/GenBank/DDBJ databases">
        <title>Draft genome sequence of Candidatus Piscirickettsia litoralis, from seawater.</title>
        <authorList>
            <person name="Wan X."/>
            <person name="Lee A.J."/>
            <person name="Hou S."/>
            <person name="Donachie S.P."/>
        </authorList>
    </citation>
    <scope>NUCLEOTIDE SEQUENCE [LARGE SCALE GENOMIC DNA]</scope>
    <source>
        <strain evidence="1 2">Y2</strain>
    </source>
</reference>
<evidence type="ECO:0000313" key="2">
    <source>
        <dbReference type="Proteomes" id="UP000094329"/>
    </source>
</evidence>
<comment type="caution">
    <text evidence="1">The sequence shown here is derived from an EMBL/GenBank/DDBJ whole genome shotgun (WGS) entry which is preliminary data.</text>
</comment>
<name>A0ABX3A0L1_9GAMM</name>
<dbReference type="Proteomes" id="UP000094329">
    <property type="component" value="Unassembled WGS sequence"/>
</dbReference>
<keyword evidence="2" id="KW-1185">Reference proteome</keyword>
<organism evidence="1 2">
    <name type="scientific">Piscirickettsia litoralis</name>
    <dbReference type="NCBI Taxonomy" id="1891921"/>
    <lineage>
        <taxon>Bacteria</taxon>
        <taxon>Pseudomonadati</taxon>
        <taxon>Pseudomonadota</taxon>
        <taxon>Gammaproteobacteria</taxon>
        <taxon>Thiotrichales</taxon>
        <taxon>Piscirickettsiaceae</taxon>
        <taxon>Piscirickettsia</taxon>
    </lineage>
</organism>
<protein>
    <submittedName>
        <fullName evidence="1">Uncharacterized protein</fullName>
    </submittedName>
</protein>
<dbReference type="EMBL" id="MDTU01000001">
    <property type="protein sequence ID" value="ODN41797.1"/>
    <property type="molecule type" value="Genomic_DNA"/>
</dbReference>
<proteinExistence type="predicted"/>
<accession>A0ABX3A0L1</accession>
<gene>
    <name evidence="1" type="ORF">BGC07_00880</name>
</gene>